<gene>
    <name evidence="1" type="ORF">ES288_D05G113700v1</name>
</gene>
<reference evidence="1 2" key="1">
    <citation type="submission" date="2019-06" db="EMBL/GenBank/DDBJ databases">
        <title>WGS assembly of Gossypium darwinii.</title>
        <authorList>
            <person name="Chen Z.J."/>
            <person name="Sreedasyam A."/>
            <person name="Ando A."/>
            <person name="Song Q."/>
            <person name="De L."/>
            <person name="Hulse-Kemp A."/>
            <person name="Ding M."/>
            <person name="Ye W."/>
            <person name="Kirkbride R."/>
            <person name="Jenkins J."/>
            <person name="Plott C."/>
            <person name="Lovell J."/>
            <person name="Lin Y.-M."/>
            <person name="Vaughn R."/>
            <person name="Liu B."/>
            <person name="Li W."/>
            <person name="Simpson S."/>
            <person name="Scheffler B."/>
            <person name="Saski C."/>
            <person name="Grover C."/>
            <person name="Hu G."/>
            <person name="Conover J."/>
            <person name="Carlson J."/>
            <person name="Shu S."/>
            <person name="Boston L."/>
            <person name="Williams M."/>
            <person name="Peterson D."/>
            <person name="Mcgee K."/>
            <person name="Jones D."/>
            <person name="Wendel J."/>
            <person name="Stelly D."/>
            <person name="Grimwood J."/>
            <person name="Schmutz J."/>
        </authorList>
    </citation>
    <scope>NUCLEOTIDE SEQUENCE [LARGE SCALE GENOMIC DNA]</scope>
    <source>
        <strain evidence="1">1808015.09</strain>
    </source>
</reference>
<protein>
    <submittedName>
        <fullName evidence="1">Uncharacterized protein</fullName>
    </submittedName>
</protein>
<sequence length="50" mass="5844">MVQEGLQFQVSLKSRGHRYSVEALKTFCYSSLGLLKLDFLARYILDFQRS</sequence>
<organism evidence="1 2">
    <name type="scientific">Gossypium darwinii</name>
    <name type="common">Darwin's cotton</name>
    <name type="synonym">Gossypium barbadense var. darwinii</name>
    <dbReference type="NCBI Taxonomy" id="34276"/>
    <lineage>
        <taxon>Eukaryota</taxon>
        <taxon>Viridiplantae</taxon>
        <taxon>Streptophyta</taxon>
        <taxon>Embryophyta</taxon>
        <taxon>Tracheophyta</taxon>
        <taxon>Spermatophyta</taxon>
        <taxon>Magnoliopsida</taxon>
        <taxon>eudicotyledons</taxon>
        <taxon>Gunneridae</taxon>
        <taxon>Pentapetalae</taxon>
        <taxon>rosids</taxon>
        <taxon>malvids</taxon>
        <taxon>Malvales</taxon>
        <taxon>Malvaceae</taxon>
        <taxon>Malvoideae</taxon>
        <taxon>Gossypium</taxon>
    </lineage>
</organism>
<dbReference type="Proteomes" id="UP000323506">
    <property type="component" value="Chromosome D05"/>
</dbReference>
<dbReference type="AlphaFoldDB" id="A0A5D2CEF1"/>
<evidence type="ECO:0000313" key="2">
    <source>
        <dbReference type="Proteomes" id="UP000323506"/>
    </source>
</evidence>
<keyword evidence="2" id="KW-1185">Reference proteome</keyword>
<proteinExistence type="predicted"/>
<evidence type="ECO:0000313" key="1">
    <source>
        <dbReference type="EMBL" id="TYG67921.1"/>
    </source>
</evidence>
<accession>A0A5D2CEF1</accession>
<name>A0A5D2CEF1_GOSDA</name>
<dbReference type="EMBL" id="CM017705">
    <property type="protein sequence ID" value="TYG67921.1"/>
    <property type="molecule type" value="Genomic_DNA"/>
</dbReference>